<dbReference type="Gene3D" id="1.20.1270.50">
    <property type="entry name" value="Glycoside hydrolase family 38, central domain"/>
    <property type="match status" value="1"/>
</dbReference>
<dbReference type="InterPro" id="IPR018824">
    <property type="entry name" value="Conidiation-specific_6"/>
</dbReference>
<dbReference type="OrthoDB" id="10261055at2759"/>
<dbReference type="FunFam" id="2.70.98.30:FF:000010">
    <property type="entry name" value="Cytosolic alpha-mannosidase"/>
    <property type="match status" value="1"/>
</dbReference>
<evidence type="ECO:0000256" key="5">
    <source>
        <dbReference type="ARBA" id="ARBA00022801"/>
    </source>
</evidence>
<sequence>MTYKPHRRIPDKDRVLAGYKAALNNPATTSEARSYARKQLLKVNVLTATLHRRGSAAPHQRRTLPHRPRKSTKCAGGTPLPPSSHSTTSPTHNRSSAAPVEPWTSKDGTMCQHDAPRGSSKTHDYPTHASEESRPVRSGLIRSVHERRLDEFVGGQFGDYNLASVLFEARTDEEKYVSIQSWTPKPGSKPSFDEAKRQSYVKAKKGIKFGPSWTNHWLKLKLNVPKDWVHKEWLQLEFDPGCEAMIFTEAGMPLQGITGGFEDNRRVDFPLKQEYRNGVTFYIEITANGMFGLPSDGSGDPDPNRYFELQSCDIVVKRAEAWKLLWDFDLLKGCVKNLSKDTELQNRALWVANQIQNTFRKADLDSIPRCRKLAQEILGKDWEDHVDSIYDQDVVKGREDVRIWSLGHTHIDSAWLWPYSATQQKVARSWSTQIDLMDRFPEHRFTASTAQQYQWLETLYPDLFKKVKGYVEDGRFQPIGGSWVECDANMPSGEAFARQFLYGQRYFQSRFGKRCDIFWLPDTFGYNAQIPQLARQSGCDYFFTQKLSWNNINRFPHNTVMWVGLDGTQIIVHMTPVNNYDSKCSVEEIVRGVKNNQDLWVQPHALMLYGFGDGGGGPTEVMLERLRRARAANNNGFKDMPRVHVGRSAKDFFEHVRESTDNGRRLATWSGEIYLEFHRGVYTSHGSIKQWNRRFEAFMQKLEWIATLASIKATDYKYPKEEIDAIWEPLLLNQFHDCLPGSAIRKVYDDLEEMYADMTVKGKKLWRKALTALGVGEEAVGASAKGYTAINTLDVPRRELIEVRLSDNMARAEAIALSHQSMQLCNAGQSALLLLEDATGRGQALVQDKQSTVLAQGQAVRAEQLEHNSFLLQSAAIAVKVSKGRITSIYDRLADRELIETGRTAGLAIAEDYPPQFDNWETELYSLDTTEGIPFTNVRIAEAGPWRASLALEAKFGQSTVRMSIVLDALPATPLLGEKEARPLLRFDTQIDWWEKHRFLRFEVPTRLRSDSASFETQFGITKRPTTRNTSWEAAKFEVCGHRFADLSEEDYGLSILTESKYGYSVEGGLMRLSLLKAGTYPDAHEDEGLHQFAFALYPHVGGVGKGKVVQVARVFNARFDVDYGRQSNVDIATLERSTGTASSDLQMPIELVDGTQAGVVIDTIKRAEDDFEYYGQKPKDSKSFGIVVRLYESLGAHAKPTIKISVPVKATALTNLLEDVDDKSSEELAFNTYADEKDHTYVQLDFRPFEIKTLKISL</sequence>
<dbReference type="InterPro" id="IPR011330">
    <property type="entry name" value="Glyco_hydro/deAcase_b/a-brl"/>
</dbReference>
<protein>
    <recommendedName>
        <fullName evidence="3">alpha-mannosidase</fullName>
        <ecNumber evidence="3">3.2.1.24</ecNumber>
    </recommendedName>
</protein>
<evidence type="ECO:0000256" key="6">
    <source>
        <dbReference type="ARBA" id="ARBA00023295"/>
    </source>
</evidence>
<evidence type="ECO:0000313" key="9">
    <source>
        <dbReference type="EMBL" id="ETS63802.1"/>
    </source>
</evidence>
<dbReference type="InterPro" id="IPR011013">
    <property type="entry name" value="Gal_mutarotase_sf_dom"/>
</dbReference>
<name>W3VSQ4_MOEAP</name>
<dbReference type="InterPro" id="IPR037094">
    <property type="entry name" value="Glyco_hydro_38_cen_sf"/>
</dbReference>
<dbReference type="Gene3D" id="2.60.40.2220">
    <property type="match status" value="1"/>
</dbReference>
<dbReference type="PANTHER" id="PTHR46017">
    <property type="entry name" value="ALPHA-MANNOSIDASE 2C1"/>
    <property type="match status" value="1"/>
</dbReference>
<dbReference type="Pfam" id="PF17677">
    <property type="entry name" value="Glyco_hydro38C2"/>
    <property type="match status" value="1"/>
</dbReference>
<dbReference type="GO" id="GO:0046872">
    <property type="term" value="F:metal ion binding"/>
    <property type="evidence" value="ECO:0007669"/>
    <property type="project" value="UniProtKB-KW"/>
</dbReference>
<gene>
    <name evidence="9" type="ORF">PaG_02120</name>
</gene>
<dbReference type="InterPro" id="IPR028995">
    <property type="entry name" value="Glyco_hydro_57/38_cen_sf"/>
</dbReference>
<feature type="compositionally biased region" description="Basic and acidic residues" evidence="7">
    <location>
        <begin position="121"/>
        <end position="135"/>
    </location>
</feature>
<dbReference type="AlphaFoldDB" id="W3VSQ4"/>
<dbReference type="HOGENOM" id="CLU_003442_0_1_1"/>
<dbReference type="CDD" id="cd10812">
    <property type="entry name" value="GH38N_AMII_ScAms1_like"/>
    <property type="match status" value="1"/>
</dbReference>
<dbReference type="Pfam" id="PF09261">
    <property type="entry name" value="Alpha-mann_mid"/>
    <property type="match status" value="1"/>
</dbReference>
<dbReference type="SUPFAM" id="SSF88688">
    <property type="entry name" value="Families 57/38 glycoside transferase middle domain"/>
    <property type="match status" value="1"/>
</dbReference>
<dbReference type="GO" id="GO:0000329">
    <property type="term" value="C:fungal-type vacuole membrane"/>
    <property type="evidence" value="ECO:0007669"/>
    <property type="project" value="TreeGrafter"/>
</dbReference>
<dbReference type="GO" id="GO:0006013">
    <property type="term" value="P:mannose metabolic process"/>
    <property type="evidence" value="ECO:0007669"/>
    <property type="project" value="InterPro"/>
</dbReference>
<organism evidence="9 10">
    <name type="scientific">Moesziomyces aphidis</name>
    <name type="common">Pseudozyma aphidis</name>
    <dbReference type="NCBI Taxonomy" id="84754"/>
    <lineage>
        <taxon>Eukaryota</taxon>
        <taxon>Fungi</taxon>
        <taxon>Dikarya</taxon>
        <taxon>Basidiomycota</taxon>
        <taxon>Ustilaginomycotina</taxon>
        <taxon>Ustilaginomycetes</taxon>
        <taxon>Ustilaginales</taxon>
        <taxon>Ustilaginaceae</taxon>
        <taxon>Moesziomyces</taxon>
    </lineage>
</organism>
<dbReference type="PANTHER" id="PTHR46017:SF1">
    <property type="entry name" value="ALPHA-MANNOSIDASE 2C1"/>
    <property type="match status" value="1"/>
</dbReference>
<dbReference type="FunFam" id="3.20.110.10:FF:000002">
    <property type="entry name" value="alpha-mannosidase 2C1 isoform X1"/>
    <property type="match status" value="1"/>
</dbReference>
<evidence type="ECO:0000256" key="1">
    <source>
        <dbReference type="ARBA" id="ARBA00000365"/>
    </source>
</evidence>
<keyword evidence="5" id="KW-0378">Hydrolase</keyword>
<dbReference type="EC" id="3.2.1.24" evidence="3"/>
<dbReference type="Gene3D" id="2.70.98.30">
    <property type="entry name" value="Golgi alpha-mannosidase II, domain 4"/>
    <property type="match status" value="1"/>
</dbReference>
<comment type="caution">
    <text evidence="9">The sequence shown here is derived from an EMBL/GenBank/DDBJ whole genome shotgun (WGS) entry which is preliminary data.</text>
</comment>
<dbReference type="InterPro" id="IPR000602">
    <property type="entry name" value="Glyco_hydro_38_N"/>
</dbReference>
<evidence type="ECO:0000313" key="10">
    <source>
        <dbReference type="Proteomes" id="UP000019462"/>
    </source>
</evidence>
<dbReference type="GO" id="GO:0004559">
    <property type="term" value="F:alpha-mannosidase activity"/>
    <property type="evidence" value="ECO:0007669"/>
    <property type="project" value="UniProtKB-EC"/>
</dbReference>
<feature type="region of interest" description="Disordered" evidence="7">
    <location>
        <begin position="51"/>
        <end position="136"/>
    </location>
</feature>
<feature type="compositionally biased region" description="Low complexity" evidence="7">
    <location>
        <begin position="83"/>
        <end position="92"/>
    </location>
</feature>
<feature type="compositionally biased region" description="Basic residues" evidence="7">
    <location>
        <begin position="51"/>
        <end position="72"/>
    </location>
</feature>
<keyword evidence="4" id="KW-0479">Metal-binding</keyword>
<proteinExistence type="inferred from homology"/>
<dbReference type="SUPFAM" id="SSF74650">
    <property type="entry name" value="Galactose mutarotase-like"/>
    <property type="match status" value="1"/>
</dbReference>
<dbReference type="GO" id="GO:0009313">
    <property type="term" value="P:oligosaccharide catabolic process"/>
    <property type="evidence" value="ECO:0007669"/>
    <property type="project" value="TreeGrafter"/>
</dbReference>
<dbReference type="InterPro" id="IPR011682">
    <property type="entry name" value="Glyco_hydro_38_C"/>
</dbReference>
<evidence type="ECO:0000256" key="2">
    <source>
        <dbReference type="ARBA" id="ARBA00009792"/>
    </source>
</evidence>
<dbReference type="Pfam" id="PF22907">
    <property type="entry name" value="Ams1-like_1st"/>
    <property type="match status" value="1"/>
</dbReference>
<evidence type="ECO:0000256" key="4">
    <source>
        <dbReference type="ARBA" id="ARBA00022723"/>
    </source>
</evidence>
<feature type="domain" description="Glycoside hydrolase family 38 central" evidence="8">
    <location>
        <begin position="676"/>
        <end position="755"/>
    </location>
</feature>
<dbReference type="Pfam" id="PF01074">
    <property type="entry name" value="Glyco_hydro_38N"/>
    <property type="match status" value="1"/>
</dbReference>
<evidence type="ECO:0000256" key="7">
    <source>
        <dbReference type="SAM" id="MobiDB-lite"/>
    </source>
</evidence>
<evidence type="ECO:0000259" key="8">
    <source>
        <dbReference type="SMART" id="SM00872"/>
    </source>
</evidence>
<dbReference type="Pfam" id="PF07748">
    <property type="entry name" value="Glyco_hydro_38C"/>
    <property type="match status" value="1"/>
</dbReference>
<dbReference type="Gene3D" id="3.20.110.10">
    <property type="entry name" value="Glycoside hydrolase 38, N terminal domain"/>
    <property type="match status" value="1"/>
</dbReference>
<keyword evidence="6" id="KW-0326">Glycosidase</keyword>
<dbReference type="SUPFAM" id="SSF88713">
    <property type="entry name" value="Glycoside hydrolase/deacetylase"/>
    <property type="match status" value="1"/>
</dbReference>
<dbReference type="InterPro" id="IPR015341">
    <property type="entry name" value="Glyco_hydro_38_cen"/>
</dbReference>
<keyword evidence="10" id="KW-1185">Reference proteome</keyword>
<reference evidence="9 10" key="1">
    <citation type="journal article" date="2014" name="Genome Announc.">
        <title>Genome sequence of the basidiomycetous fungus Pseudozyma aphidis DSM70725, an efficient producer of biosurfactant mannosylerythritol lipids.</title>
        <authorList>
            <person name="Lorenz S."/>
            <person name="Guenther M."/>
            <person name="Grumaz C."/>
            <person name="Rupp S."/>
            <person name="Zibek S."/>
            <person name="Sohn K."/>
        </authorList>
    </citation>
    <scope>NUCLEOTIDE SEQUENCE [LARGE SCALE GENOMIC DNA]</scope>
    <source>
        <strain evidence="10">ATCC 32657 / CBS 517.83 / DSM 70725 / JCM 10318 / NBRC 10182 / NRRL Y-7954 / St-0401</strain>
    </source>
</reference>
<dbReference type="Pfam" id="PF10346">
    <property type="entry name" value="Con-6"/>
    <property type="match status" value="1"/>
</dbReference>
<comment type="catalytic activity">
    <reaction evidence="1">
        <text>Hydrolysis of terminal, non-reducing alpha-D-mannose residues in alpha-D-mannosides.</text>
        <dbReference type="EC" id="3.2.1.24"/>
    </reaction>
</comment>
<dbReference type="Proteomes" id="UP000019462">
    <property type="component" value="Unassembled WGS sequence"/>
</dbReference>
<evidence type="ECO:0000256" key="3">
    <source>
        <dbReference type="ARBA" id="ARBA00012752"/>
    </source>
</evidence>
<dbReference type="InterPro" id="IPR041147">
    <property type="entry name" value="GH38_C"/>
</dbReference>
<dbReference type="InterPro" id="IPR054723">
    <property type="entry name" value="Ams1-like_N"/>
</dbReference>
<dbReference type="InterPro" id="IPR027291">
    <property type="entry name" value="Glyco_hydro_38_N_sf"/>
</dbReference>
<dbReference type="GO" id="GO:0030246">
    <property type="term" value="F:carbohydrate binding"/>
    <property type="evidence" value="ECO:0007669"/>
    <property type="project" value="InterPro"/>
</dbReference>
<dbReference type="SMART" id="SM00872">
    <property type="entry name" value="Alpha-mann_mid"/>
    <property type="match status" value="1"/>
</dbReference>
<comment type="similarity">
    <text evidence="2">Belongs to the glycosyl hydrolase 38 family.</text>
</comment>
<accession>W3VSQ4</accession>
<dbReference type="EMBL" id="AWNI01000008">
    <property type="protein sequence ID" value="ETS63802.1"/>
    <property type="molecule type" value="Genomic_DNA"/>
</dbReference>
<dbReference type="FunFam" id="1.20.1270.50:FF:000004">
    <property type="entry name" value="alpha-mannosidase 2C1 isoform X1"/>
    <property type="match status" value="1"/>
</dbReference>